<name>A0A1L8E7A2_HAEIR</name>
<keyword evidence="1" id="KW-0732">Signal</keyword>
<reference evidence="2" key="1">
    <citation type="submission" date="2017-01" db="EMBL/GenBank/DDBJ databases">
        <title>An insight into the sialome and mialome of the horn fly, Haematobia irritans.</title>
        <authorList>
            <person name="Breijo M."/>
            <person name="Boiani M."/>
            <person name="Ures X."/>
            <person name="Rocha S."/>
            <person name="Sequeira M."/>
            <person name="Ribeiro J.M."/>
        </authorList>
    </citation>
    <scope>NUCLEOTIDE SEQUENCE</scope>
</reference>
<evidence type="ECO:0008006" key="3">
    <source>
        <dbReference type="Google" id="ProtNLM"/>
    </source>
</evidence>
<dbReference type="AlphaFoldDB" id="A0A1L8E7A2"/>
<sequence>MLNRVHSNTTNLWPTVTLDLVLVVSTASLQNRFVDTTTTGNNTNHSTIGGRNHFLGTRWQLHTCLLGVWIMGNDGSIVSGGTCQTATITGFFLQIANDGTFRHLGNGHYVSNLESGFATTIDELSSVHTFGGNEKLLTDLVAVGVTEVDDG</sequence>
<protein>
    <recommendedName>
        <fullName evidence="3">Secreted protein</fullName>
    </recommendedName>
</protein>
<accession>A0A1L8E7A2</accession>
<dbReference type="EMBL" id="GFDG01004330">
    <property type="protein sequence ID" value="JAV14469.1"/>
    <property type="molecule type" value="Transcribed_RNA"/>
</dbReference>
<proteinExistence type="predicted"/>
<evidence type="ECO:0000313" key="2">
    <source>
        <dbReference type="EMBL" id="JAV14469.1"/>
    </source>
</evidence>
<organism evidence="2">
    <name type="scientific">Haematobia irritans</name>
    <name type="common">Horn fly</name>
    <name type="synonym">Conops irritans</name>
    <dbReference type="NCBI Taxonomy" id="7368"/>
    <lineage>
        <taxon>Eukaryota</taxon>
        <taxon>Metazoa</taxon>
        <taxon>Ecdysozoa</taxon>
        <taxon>Arthropoda</taxon>
        <taxon>Hexapoda</taxon>
        <taxon>Insecta</taxon>
        <taxon>Pterygota</taxon>
        <taxon>Neoptera</taxon>
        <taxon>Endopterygota</taxon>
        <taxon>Diptera</taxon>
        <taxon>Brachycera</taxon>
        <taxon>Muscomorpha</taxon>
        <taxon>Muscoidea</taxon>
        <taxon>Muscidae</taxon>
        <taxon>Haematobia</taxon>
    </lineage>
</organism>
<evidence type="ECO:0000256" key="1">
    <source>
        <dbReference type="SAM" id="SignalP"/>
    </source>
</evidence>
<feature type="chain" id="PRO_5013063902" description="Secreted protein" evidence="1">
    <location>
        <begin position="29"/>
        <end position="151"/>
    </location>
</feature>
<feature type="signal peptide" evidence="1">
    <location>
        <begin position="1"/>
        <end position="28"/>
    </location>
</feature>